<evidence type="ECO:0000256" key="5">
    <source>
        <dbReference type="ARBA" id="ARBA00022692"/>
    </source>
</evidence>
<keyword evidence="5 10" id="KW-0812">Transmembrane</keyword>
<accession>A0A923KLL9</accession>
<dbReference type="Pfam" id="PF00593">
    <property type="entry name" value="TonB_dep_Rec_b-barrel"/>
    <property type="match status" value="1"/>
</dbReference>
<dbReference type="SUPFAM" id="SSF56935">
    <property type="entry name" value="Porins"/>
    <property type="match status" value="1"/>
</dbReference>
<dbReference type="PANTHER" id="PTHR47234">
    <property type="match status" value="1"/>
</dbReference>
<keyword evidence="7 10" id="KW-0472">Membrane</keyword>
<evidence type="ECO:0000256" key="7">
    <source>
        <dbReference type="ARBA" id="ARBA00023136"/>
    </source>
</evidence>
<keyword evidence="4 10" id="KW-1134">Transmembrane beta strand</keyword>
<evidence type="ECO:0000256" key="3">
    <source>
        <dbReference type="ARBA" id="ARBA00022448"/>
    </source>
</evidence>
<sequence length="855" mass="92110">MKKLISTLVASTLPRTLPRTSTLLSHVASGTALTLSFGVYAGTTDATDKTPMQRVEVTGSLIRASDRTEYNQVQRVTAADIQESGASTVADFLRDISANSGSSYNESTVLNQSPGATGIALRGLSVKYTLVLIDGQRATPYAFASGGTDTFTDLNTLPLNIIDHIEIVKAGAVSQYGSDAIAGVVNIITKKNYHGTEVDGNVGGTQLGGQYTKSLSVLNGFGNLDTDRYNITTALSYLNQSGISMAQRDITKTQDYSGKKGGLFSQPSSFVMTPNGPQALPVCGSDAQVTSGANNLQTKSEGTVCSQNGASAQSLAAQVTRSSAKVHADFRIGDYSQAFIDLMDSHNTTSLAAGQAGFGANALVPSLYFVPGTGYTPFAPTLGGNPLSYYFPDSQVLNTTSDFYRISSGIKGSFATEKYGDWDWATSYGHSQSKVSNAYSNQINASAVQNYLNGVTPATFNPATFNALPGLFGTSNYHALSKLDTLDATISSGNVFKVPAGDVGLGFGAQFQHQSEFIGAGSFDFVNPITQRVEGQRNAAALYYQVDVPLLSNLSLSQAGRYDHYNDFGGVFSPRIALRYQPTKSFTMYGSYNAGFRAPTLIELDQKESVTYQVVGNQNVNEYFTGNPNLQPEKTKNYNLGFQFSPTKTTDIGLDWYKIYVSNVISQPNIEAIVTANPGQPLYKLPYSNISFLNTDGFEATLKQVVPSSIGTFTLNSDWAYVWHFKIPDSIVPDFAGNNGANNTVFGGALPHWKGNTSLSLTKNNWTTSLSWQFTGGYKQVINTASSDAPSYSLFNLAASYSGIKNWRLYANVNNLLNRAPPFDAVWMTTYRGYYDPSLYQYIGRSAQVGATYKF</sequence>
<dbReference type="InterPro" id="IPR036942">
    <property type="entry name" value="Beta-barrel_TonB_sf"/>
</dbReference>
<dbReference type="AlphaFoldDB" id="A0A923KLL9"/>
<comment type="similarity">
    <text evidence="2 10 11">Belongs to the TonB-dependent receptor family.</text>
</comment>
<comment type="subcellular location">
    <subcellularLocation>
        <location evidence="1 10">Cell outer membrane</location>
        <topology evidence="1 10">Multi-pass membrane protein</topology>
    </subcellularLocation>
</comment>
<gene>
    <name evidence="14" type="ORF">H8K32_13775</name>
</gene>
<dbReference type="Pfam" id="PF07715">
    <property type="entry name" value="Plug"/>
    <property type="match status" value="1"/>
</dbReference>
<evidence type="ECO:0000256" key="6">
    <source>
        <dbReference type="ARBA" id="ARBA00023077"/>
    </source>
</evidence>
<organism evidence="14 15">
    <name type="scientific">Undibacterium jejuense</name>
    <dbReference type="NCBI Taxonomy" id="1344949"/>
    <lineage>
        <taxon>Bacteria</taxon>
        <taxon>Pseudomonadati</taxon>
        <taxon>Pseudomonadota</taxon>
        <taxon>Betaproteobacteria</taxon>
        <taxon>Burkholderiales</taxon>
        <taxon>Oxalobacteraceae</taxon>
        <taxon>Undibacterium</taxon>
    </lineage>
</organism>
<keyword evidence="8 14" id="KW-0675">Receptor</keyword>
<dbReference type="InterPro" id="IPR000531">
    <property type="entry name" value="Beta-barrel_TonB"/>
</dbReference>
<dbReference type="PANTHER" id="PTHR47234:SF2">
    <property type="entry name" value="TONB-DEPENDENT RECEPTOR"/>
    <property type="match status" value="1"/>
</dbReference>
<proteinExistence type="inferred from homology"/>
<feature type="domain" description="TonB-dependent receptor-like beta-barrel" evidence="12">
    <location>
        <begin position="384"/>
        <end position="816"/>
    </location>
</feature>
<keyword evidence="9 10" id="KW-0998">Cell outer membrane</keyword>
<dbReference type="InterPro" id="IPR012910">
    <property type="entry name" value="Plug_dom"/>
</dbReference>
<dbReference type="RefSeq" id="WP_186913116.1">
    <property type="nucleotide sequence ID" value="NZ_JACOFV010000012.1"/>
</dbReference>
<dbReference type="EMBL" id="JACOFV010000012">
    <property type="protein sequence ID" value="MBC3863175.1"/>
    <property type="molecule type" value="Genomic_DNA"/>
</dbReference>
<evidence type="ECO:0000256" key="11">
    <source>
        <dbReference type="RuleBase" id="RU003357"/>
    </source>
</evidence>
<keyword evidence="6 11" id="KW-0798">TonB box</keyword>
<keyword evidence="15" id="KW-1185">Reference proteome</keyword>
<evidence type="ECO:0000259" key="13">
    <source>
        <dbReference type="Pfam" id="PF07715"/>
    </source>
</evidence>
<dbReference type="Gene3D" id="2.40.170.20">
    <property type="entry name" value="TonB-dependent receptor, beta-barrel domain"/>
    <property type="match status" value="1"/>
</dbReference>
<evidence type="ECO:0000256" key="10">
    <source>
        <dbReference type="PROSITE-ProRule" id="PRU01360"/>
    </source>
</evidence>
<dbReference type="GO" id="GO:0009279">
    <property type="term" value="C:cell outer membrane"/>
    <property type="evidence" value="ECO:0007669"/>
    <property type="project" value="UniProtKB-SubCell"/>
</dbReference>
<evidence type="ECO:0000256" key="8">
    <source>
        <dbReference type="ARBA" id="ARBA00023170"/>
    </source>
</evidence>
<evidence type="ECO:0000256" key="1">
    <source>
        <dbReference type="ARBA" id="ARBA00004571"/>
    </source>
</evidence>
<comment type="caution">
    <text evidence="14">The sequence shown here is derived from an EMBL/GenBank/DDBJ whole genome shotgun (WGS) entry which is preliminary data.</text>
</comment>
<evidence type="ECO:0000313" key="14">
    <source>
        <dbReference type="EMBL" id="MBC3863175.1"/>
    </source>
</evidence>
<dbReference type="Gene3D" id="2.170.130.10">
    <property type="entry name" value="TonB-dependent receptor, plug domain"/>
    <property type="match status" value="1"/>
</dbReference>
<dbReference type="InterPro" id="IPR037066">
    <property type="entry name" value="Plug_dom_sf"/>
</dbReference>
<dbReference type="PROSITE" id="PS52016">
    <property type="entry name" value="TONB_DEPENDENT_REC_3"/>
    <property type="match status" value="1"/>
</dbReference>
<evidence type="ECO:0000256" key="4">
    <source>
        <dbReference type="ARBA" id="ARBA00022452"/>
    </source>
</evidence>
<protein>
    <submittedName>
        <fullName evidence="14">TonB-dependent receptor</fullName>
    </submittedName>
</protein>
<evidence type="ECO:0000313" key="15">
    <source>
        <dbReference type="Proteomes" id="UP000634011"/>
    </source>
</evidence>
<evidence type="ECO:0000256" key="9">
    <source>
        <dbReference type="ARBA" id="ARBA00023237"/>
    </source>
</evidence>
<keyword evidence="3 10" id="KW-0813">Transport</keyword>
<dbReference type="Proteomes" id="UP000634011">
    <property type="component" value="Unassembled WGS sequence"/>
</dbReference>
<feature type="domain" description="TonB-dependent receptor plug" evidence="13">
    <location>
        <begin position="71"/>
        <end position="184"/>
    </location>
</feature>
<dbReference type="InterPro" id="IPR039426">
    <property type="entry name" value="TonB-dep_rcpt-like"/>
</dbReference>
<name>A0A923KLL9_9BURK</name>
<evidence type="ECO:0000259" key="12">
    <source>
        <dbReference type="Pfam" id="PF00593"/>
    </source>
</evidence>
<reference evidence="14" key="1">
    <citation type="submission" date="2020-08" db="EMBL/GenBank/DDBJ databases">
        <title>Novel species isolated from subtropical streams in China.</title>
        <authorList>
            <person name="Lu H."/>
        </authorList>
    </citation>
    <scope>NUCLEOTIDE SEQUENCE</scope>
    <source>
        <strain evidence="14">KACC 12607</strain>
    </source>
</reference>
<evidence type="ECO:0000256" key="2">
    <source>
        <dbReference type="ARBA" id="ARBA00009810"/>
    </source>
</evidence>